<name>A0A423NU14_9PSED</name>
<feature type="transmembrane region" description="Helical" evidence="1">
    <location>
        <begin position="32"/>
        <end position="52"/>
    </location>
</feature>
<keyword evidence="1" id="KW-1133">Transmembrane helix</keyword>
<dbReference type="Proteomes" id="UP000284207">
    <property type="component" value="Unassembled WGS sequence"/>
</dbReference>
<protein>
    <submittedName>
        <fullName evidence="2">Uncharacterized protein</fullName>
    </submittedName>
</protein>
<reference evidence="2 3" key="1">
    <citation type="submission" date="2016-10" db="EMBL/GenBank/DDBJ databases">
        <title>Comparative genome analysis of multiple Pseudomonas spp. focuses on biocontrol and plant growth promoting traits.</title>
        <authorList>
            <person name="Tao X.-Y."/>
            <person name="Taylor C.G."/>
        </authorList>
    </citation>
    <scope>NUCLEOTIDE SEQUENCE [LARGE SCALE GENOMIC DNA]</scope>
    <source>
        <strain evidence="2 3">36B3</strain>
    </source>
</reference>
<feature type="transmembrane region" description="Helical" evidence="1">
    <location>
        <begin position="64"/>
        <end position="89"/>
    </location>
</feature>
<organism evidence="2 3">
    <name type="scientific">Pseudomonas moraviensis</name>
    <dbReference type="NCBI Taxonomy" id="321662"/>
    <lineage>
        <taxon>Bacteria</taxon>
        <taxon>Pseudomonadati</taxon>
        <taxon>Pseudomonadota</taxon>
        <taxon>Gammaproteobacteria</taxon>
        <taxon>Pseudomonadales</taxon>
        <taxon>Pseudomonadaceae</taxon>
        <taxon>Pseudomonas</taxon>
    </lineage>
</organism>
<evidence type="ECO:0000313" key="3">
    <source>
        <dbReference type="Proteomes" id="UP000284207"/>
    </source>
</evidence>
<sequence length="100" mass="11399">MSKLKSFIFKRPDWFKHEGYWRLAQVFRLGPTATFLAFSGFFLVGMLFMIVSKDRDVTFAAGASLGWLAGAIVYVIAAHWLIHLIVWIVEGFQSIDKADQ</sequence>
<proteinExistence type="predicted"/>
<keyword evidence="1" id="KW-0812">Transmembrane</keyword>
<gene>
    <name evidence="2" type="ORF">BK674_07500</name>
</gene>
<evidence type="ECO:0000256" key="1">
    <source>
        <dbReference type="SAM" id="Phobius"/>
    </source>
</evidence>
<evidence type="ECO:0000313" key="2">
    <source>
        <dbReference type="EMBL" id="ROO01764.1"/>
    </source>
</evidence>
<dbReference type="EMBL" id="MOCA01000003">
    <property type="protein sequence ID" value="ROO01764.1"/>
    <property type="molecule type" value="Genomic_DNA"/>
</dbReference>
<keyword evidence="1" id="KW-0472">Membrane</keyword>
<accession>A0A423NU14</accession>
<comment type="caution">
    <text evidence="2">The sequence shown here is derived from an EMBL/GenBank/DDBJ whole genome shotgun (WGS) entry which is preliminary data.</text>
</comment>
<dbReference type="RefSeq" id="WP_123418272.1">
    <property type="nucleotide sequence ID" value="NZ_MOCA01000003.1"/>
</dbReference>
<dbReference type="AlphaFoldDB" id="A0A423NU14"/>